<keyword evidence="2" id="KW-0472">Membrane</keyword>
<feature type="compositionally biased region" description="Pro residues" evidence="1">
    <location>
        <begin position="354"/>
        <end position="366"/>
    </location>
</feature>
<feature type="compositionally biased region" description="Low complexity" evidence="1">
    <location>
        <begin position="574"/>
        <end position="594"/>
    </location>
</feature>
<evidence type="ECO:0000256" key="3">
    <source>
        <dbReference type="SAM" id="SignalP"/>
    </source>
</evidence>
<keyword evidence="2" id="KW-1133">Transmembrane helix</keyword>
<keyword evidence="3" id="KW-0732">Signal</keyword>
<evidence type="ECO:0000313" key="4">
    <source>
        <dbReference type="EMBL" id="CEM35938.1"/>
    </source>
</evidence>
<sequence>MRRRGLGVILSLFLLICTHPCRTHSPLVALQLLNRRHLAPAPSEGDSGVFLLHTVSPAADEGDDNSWGKPPEDPADDDTSGDQQPSPSPRADSETEASRRPVEDISSVFGLPPSRADEGDMWGKPDIDEHQDNQNDQDDQHDKAPPNTTVQPEPKEGQANHNGAKESKDEKLFAVPSRDTTAAPTTKAPPAFGKPLDGSGTNETATAEWVEMEERGGDDVICSCRKVKKSPFAPSPKEAEQDQPDGGDSKGSEEEESSPPPPTAKPSRRPQRHPEKYQRFIQTKKGRAVLAKCRAIVDYFDEWEDGEPRLRPSVPGMPPIPPSSAGPKKPRKRTEEPQFRPPAHLRDHGKENPQTPPPDPQTQPPSPDEDVPQEPPRVPQAQTESVPEGEWNSPPQTGRRPGGGNSHPEGHEDPPQPGDGQGGDQMPDKPWEVYGPSGAADSGEGEGGDDGNGAPPRSTGDGGGDAGDGQGGESTGQDIGQLLEQVGEYVDDEDDVTIYPPPVFDADPPQPPQQPPDPQQPRRPHTQPPPTPPPAPPDVPQQTEVPDDLKEYYYNEDNYHDTDEPTDQGNAFLSSSSSSKAPPKEATPTTTRPPSAHQGVVDKPPGSMTGAISKDKETGPDYEVRSPSSPSPSRDTDTHTDQPPSAIRGQSGDVAATPDKEETNTTTTSVPPASYSTLEWVAAGIIAFLVVGGGGVGLLWVLTAKPDQWGRGPGVLSFAETSAYGSATPTSPTRGAEGT</sequence>
<feature type="region of interest" description="Disordered" evidence="1">
    <location>
        <begin position="229"/>
        <end position="288"/>
    </location>
</feature>
<feature type="signal peptide" evidence="3">
    <location>
        <begin position="1"/>
        <end position="23"/>
    </location>
</feature>
<dbReference type="OMA" id="LLICTHP"/>
<feature type="compositionally biased region" description="Basic and acidic residues" evidence="1">
    <location>
        <begin position="153"/>
        <end position="172"/>
    </location>
</feature>
<dbReference type="AlphaFoldDB" id="A0A0G4GY34"/>
<feature type="compositionally biased region" description="Basic and acidic residues" evidence="1">
    <location>
        <begin position="613"/>
        <end position="624"/>
    </location>
</feature>
<organism evidence="4 5">
    <name type="scientific">Vitrella brassicaformis (strain CCMP3155)</name>
    <dbReference type="NCBI Taxonomy" id="1169540"/>
    <lineage>
        <taxon>Eukaryota</taxon>
        <taxon>Sar</taxon>
        <taxon>Alveolata</taxon>
        <taxon>Colpodellida</taxon>
        <taxon>Vitrellaceae</taxon>
        <taxon>Vitrella</taxon>
    </lineage>
</organism>
<feature type="compositionally biased region" description="Low complexity" evidence="1">
    <location>
        <begin position="180"/>
        <end position="191"/>
    </location>
</feature>
<feature type="compositionally biased region" description="Basic and acidic residues" evidence="1">
    <location>
        <begin position="333"/>
        <end position="351"/>
    </location>
</feature>
<feature type="compositionally biased region" description="Pro residues" evidence="1">
    <location>
        <begin position="499"/>
        <end position="539"/>
    </location>
</feature>
<dbReference type="Proteomes" id="UP000041254">
    <property type="component" value="Unassembled WGS sequence"/>
</dbReference>
<protein>
    <submittedName>
        <fullName evidence="4">Uncharacterized protein</fullName>
    </submittedName>
</protein>
<evidence type="ECO:0000256" key="1">
    <source>
        <dbReference type="SAM" id="MobiDB-lite"/>
    </source>
</evidence>
<proteinExistence type="predicted"/>
<feature type="chain" id="PRO_5005191335" evidence="3">
    <location>
        <begin position="24"/>
        <end position="739"/>
    </location>
</feature>
<keyword evidence="5" id="KW-1185">Reference proteome</keyword>
<accession>A0A0G4GY34</accession>
<evidence type="ECO:0000313" key="5">
    <source>
        <dbReference type="Proteomes" id="UP000041254"/>
    </source>
</evidence>
<feature type="compositionally biased region" description="Basic and acidic residues" evidence="1">
    <location>
        <begin position="115"/>
        <end position="144"/>
    </location>
</feature>
<feature type="compositionally biased region" description="Basic and acidic residues" evidence="1">
    <location>
        <begin position="547"/>
        <end position="563"/>
    </location>
</feature>
<gene>
    <name evidence="4" type="ORF">Vbra_19022</name>
</gene>
<evidence type="ECO:0000256" key="2">
    <source>
        <dbReference type="SAM" id="Phobius"/>
    </source>
</evidence>
<dbReference type="EMBL" id="CDMY01000869">
    <property type="protein sequence ID" value="CEM35938.1"/>
    <property type="molecule type" value="Genomic_DNA"/>
</dbReference>
<feature type="region of interest" description="Disordered" evidence="1">
    <location>
        <begin position="57"/>
        <end position="208"/>
    </location>
</feature>
<reference evidence="4 5" key="1">
    <citation type="submission" date="2014-11" db="EMBL/GenBank/DDBJ databases">
        <authorList>
            <person name="Zhu J."/>
            <person name="Qi W."/>
            <person name="Song R."/>
        </authorList>
    </citation>
    <scope>NUCLEOTIDE SEQUENCE [LARGE SCALE GENOMIC DNA]</scope>
</reference>
<feature type="transmembrane region" description="Helical" evidence="2">
    <location>
        <begin position="680"/>
        <end position="702"/>
    </location>
</feature>
<dbReference type="InParanoid" id="A0A0G4GY34"/>
<feature type="compositionally biased region" description="Basic and acidic residues" evidence="1">
    <location>
        <begin position="91"/>
        <end position="103"/>
    </location>
</feature>
<keyword evidence="2" id="KW-0812">Transmembrane</keyword>
<name>A0A0G4GY34_VITBC</name>
<feature type="region of interest" description="Disordered" evidence="1">
    <location>
        <begin position="301"/>
        <end position="672"/>
    </location>
</feature>
<dbReference type="VEuPathDB" id="CryptoDB:Vbra_19022"/>
<feature type="compositionally biased region" description="Gly residues" evidence="1">
    <location>
        <begin position="460"/>
        <end position="474"/>
    </location>
</feature>
<feature type="compositionally biased region" description="Pro residues" evidence="1">
    <location>
        <begin position="315"/>
        <end position="324"/>
    </location>
</feature>